<dbReference type="AlphaFoldDB" id="A0A8X6P774"/>
<dbReference type="EMBL" id="BMAW01111800">
    <property type="protein sequence ID" value="GFT49797.1"/>
    <property type="molecule type" value="Genomic_DNA"/>
</dbReference>
<gene>
    <name evidence="1" type="ORF">NPIL_354461</name>
</gene>
<organism evidence="1 2">
    <name type="scientific">Nephila pilipes</name>
    <name type="common">Giant wood spider</name>
    <name type="synonym">Nephila maculata</name>
    <dbReference type="NCBI Taxonomy" id="299642"/>
    <lineage>
        <taxon>Eukaryota</taxon>
        <taxon>Metazoa</taxon>
        <taxon>Ecdysozoa</taxon>
        <taxon>Arthropoda</taxon>
        <taxon>Chelicerata</taxon>
        <taxon>Arachnida</taxon>
        <taxon>Araneae</taxon>
        <taxon>Araneomorphae</taxon>
        <taxon>Entelegynae</taxon>
        <taxon>Araneoidea</taxon>
        <taxon>Nephilidae</taxon>
        <taxon>Nephila</taxon>
    </lineage>
</organism>
<comment type="caution">
    <text evidence="1">The sequence shown here is derived from an EMBL/GenBank/DDBJ whole genome shotgun (WGS) entry which is preliminary data.</text>
</comment>
<accession>A0A8X6P774</accession>
<feature type="non-terminal residue" evidence="1">
    <location>
        <position position="1"/>
    </location>
</feature>
<keyword evidence="2" id="KW-1185">Reference proteome</keyword>
<protein>
    <submittedName>
        <fullName evidence="1">Uncharacterized protein</fullName>
    </submittedName>
</protein>
<dbReference type="Proteomes" id="UP000887013">
    <property type="component" value="Unassembled WGS sequence"/>
</dbReference>
<sequence>QELSLLVAKEKGEGGGRGGKQQLLLQSFWLNRAKEGCDPFLE</sequence>
<evidence type="ECO:0000313" key="1">
    <source>
        <dbReference type="EMBL" id="GFT49797.1"/>
    </source>
</evidence>
<proteinExistence type="predicted"/>
<evidence type="ECO:0000313" key="2">
    <source>
        <dbReference type="Proteomes" id="UP000887013"/>
    </source>
</evidence>
<reference evidence="1" key="1">
    <citation type="submission" date="2020-08" db="EMBL/GenBank/DDBJ databases">
        <title>Multicomponent nature underlies the extraordinary mechanical properties of spider dragline silk.</title>
        <authorList>
            <person name="Kono N."/>
            <person name="Nakamura H."/>
            <person name="Mori M."/>
            <person name="Yoshida Y."/>
            <person name="Ohtoshi R."/>
            <person name="Malay A.D."/>
            <person name="Moran D.A.P."/>
            <person name="Tomita M."/>
            <person name="Numata K."/>
            <person name="Arakawa K."/>
        </authorList>
    </citation>
    <scope>NUCLEOTIDE SEQUENCE</scope>
</reference>
<name>A0A8X6P774_NEPPI</name>